<sequence length="296" mass="32651">MDLKFCSIIAVKESTLKVDLLLSGCRGDDDLGLITDRTGKVHGCIVTASSRGRPVDRVCEGDRAFEGDKGLGEEHDRVQALRVEGEADEGGDDGGDDDQDESEDAGDEEQPMPVAHASGSNGRPHHGKGKGLTRSFMSMMSKISGSHNKRPDMAHEVPAPTQRRKKVESLAWEQIGPANGGPIDPELIPSYGGHVEGPIWRGQVHIFLLKLHDRGSLKCRLRYMALTGWDLTDAQVRSLATGTEYLLVRFIRSIYYQYIWPHSNHCNQCRVCNDNITKYVALLTVSIEDRVTPLCT</sequence>
<evidence type="ECO:0000313" key="2">
    <source>
        <dbReference type="Proteomes" id="UP001060085"/>
    </source>
</evidence>
<dbReference type="Proteomes" id="UP001060085">
    <property type="component" value="Linkage Group LG04"/>
</dbReference>
<gene>
    <name evidence="1" type="ORF">M9H77_19138</name>
</gene>
<comment type="caution">
    <text evidence="1">The sequence shown here is derived from an EMBL/GenBank/DDBJ whole genome shotgun (WGS) entry which is preliminary data.</text>
</comment>
<name>A0ACC0B9G0_CATRO</name>
<keyword evidence="2" id="KW-1185">Reference proteome</keyword>
<evidence type="ECO:0000313" key="1">
    <source>
        <dbReference type="EMBL" id="KAI5669285.1"/>
    </source>
</evidence>
<protein>
    <submittedName>
        <fullName evidence="1">Uncharacterized protein</fullName>
    </submittedName>
</protein>
<accession>A0ACC0B9G0</accession>
<dbReference type="EMBL" id="CM044704">
    <property type="protein sequence ID" value="KAI5669285.1"/>
    <property type="molecule type" value="Genomic_DNA"/>
</dbReference>
<reference evidence="2" key="1">
    <citation type="journal article" date="2023" name="Nat. Plants">
        <title>Single-cell RNA sequencing provides a high-resolution roadmap for understanding the multicellular compartmentation of specialized metabolism.</title>
        <authorList>
            <person name="Sun S."/>
            <person name="Shen X."/>
            <person name="Li Y."/>
            <person name="Li Y."/>
            <person name="Wang S."/>
            <person name="Li R."/>
            <person name="Zhang H."/>
            <person name="Shen G."/>
            <person name="Guo B."/>
            <person name="Wei J."/>
            <person name="Xu J."/>
            <person name="St-Pierre B."/>
            <person name="Chen S."/>
            <person name="Sun C."/>
        </authorList>
    </citation>
    <scope>NUCLEOTIDE SEQUENCE [LARGE SCALE GENOMIC DNA]</scope>
</reference>
<proteinExistence type="predicted"/>
<organism evidence="1 2">
    <name type="scientific">Catharanthus roseus</name>
    <name type="common">Madagascar periwinkle</name>
    <name type="synonym">Vinca rosea</name>
    <dbReference type="NCBI Taxonomy" id="4058"/>
    <lineage>
        <taxon>Eukaryota</taxon>
        <taxon>Viridiplantae</taxon>
        <taxon>Streptophyta</taxon>
        <taxon>Embryophyta</taxon>
        <taxon>Tracheophyta</taxon>
        <taxon>Spermatophyta</taxon>
        <taxon>Magnoliopsida</taxon>
        <taxon>eudicotyledons</taxon>
        <taxon>Gunneridae</taxon>
        <taxon>Pentapetalae</taxon>
        <taxon>asterids</taxon>
        <taxon>lamiids</taxon>
        <taxon>Gentianales</taxon>
        <taxon>Apocynaceae</taxon>
        <taxon>Rauvolfioideae</taxon>
        <taxon>Vinceae</taxon>
        <taxon>Catharanthinae</taxon>
        <taxon>Catharanthus</taxon>
    </lineage>
</organism>